<evidence type="ECO:0000313" key="7">
    <source>
        <dbReference type="EMBL" id="GAA2247964.1"/>
    </source>
</evidence>
<keyword evidence="8" id="KW-1185">Reference proteome</keyword>
<dbReference type="InterPro" id="IPR016167">
    <property type="entry name" value="FAD-bd_PCMH_sub1"/>
</dbReference>
<dbReference type="InterPro" id="IPR050416">
    <property type="entry name" value="FAD-linked_Oxidoreductase"/>
</dbReference>
<feature type="domain" description="FAD-binding PCMH-type" evidence="6">
    <location>
        <begin position="36"/>
        <end position="206"/>
    </location>
</feature>
<name>A0ABP5R1W7_9ACTN</name>
<dbReference type="Gene3D" id="3.30.43.10">
    <property type="entry name" value="Uridine Diphospho-n-acetylenolpyruvylglucosamine Reductase, domain 2"/>
    <property type="match status" value="1"/>
</dbReference>
<dbReference type="InterPro" id="IPR012951">
    <property type="entry name" value="BBE"/>
</dbReference>
<accession>A0ABP5R1W7</accession>
<evidence type="ECO:0000259" key="6">
    <source>
        <dbReference type="PROSITE" id="PS51387"/>
    </source>
</evidence>
<keyword evidence="3" id="KW-0285">Flavoprotein</keyword>
<dbReference type="Gene3D" id="3.40.462.20">
    <property type="match status" value="1"/>
</dbReference>
<evidence type="ECO:0000256" key="2">
    <source>
        <dbReference type="ARBA" id="ARBA00005466"/>
    </source>
</evidence>
<keyword evidence="4" id="KW-0274">FAD</keyword>
<dbReference type="InterPro" id="IPR016166">
    <property type="entry name" value="FAD-bd_PCMH"/>
</dbReference>
<gene>
    <name evidence="7" type="ORF">GCM10010430_32880</name>
</gene>
<protein>
    <submittedName>
        <fullName evidence="7">FAD-binding oxidoreductase</fullName>
    </submittedName>
</protein>
<dbReference type="EMBL" id="BAAATR010000013">
    <property type="protein sequence ID" value="GAA2247964.1"/>
    <property type="molecule type" value="Genomic_DNA"/>
</dbReference>
<keyword evidence="5" id="KW-0560">Oxidoreductase</keyword>
<dbReference type="RefSeq" id="WP_344637133.1">
    <property type="nucleotide sequence ID" value="NZ_BAAATR010000013.1"/>
</dbReference>
<dbReference type="Proteomes" id="UP001500305">
    <property type="component" value="Unassembled WGS sequence"/>
</dbReference>
<dbReference type="InterPro" id="IPR036318">
    <property type="entry name" value="FAD-bd_PCMH-like_sf"/>
</dbReference>
<dbReference type="Gene3D" id="3.30.465.10">
    <property type="match status" value="1"/>
</dbReference>
<evidence type="ECO:0000313" key="8">
    <source>
        <dbReference type="Proteomes" id="UP001500305"/>
    </source>
</evidence>
<evidence type="ECO:0000256" key="5">
    <source>
        <dbReference type="ARBA" id="ARBA00023002"/>
    </source>
</evidence>
<dbReference type="SUPFAM" id="SSF56176">
    <property type="entry name" value="FAD-binding/transporter-associated domain-like"/>
    <property type="match status" value="1"/>
</dbReference>
<organism evidence="7 8">
    <name type="scientific">Kitasatospora cystarginea</name>
    <dbReference type="NCBI Taxonomy" id="58350"/>
    <lineage>
        <taxon>Bacteria</taxon>
        <taxon>Bacillati</taxon>
        <taxon>Actinomycetota</taxon>
        <taxon>Actinomycetes</taxon>
        <taxon>Kitasatosporales</taxon>
        <taxon>Streptomycetaceae</taxon>
        <taxon>Kitasatospora</taxon>
    </lineage>
</organism>
<dbReference type="Pfam" id="PF08031">
    <property type="entry name" value="BBE"/>
    <property type="match status" value="1"/>
</dbReference>
<reference evidence="8" key="1">
    <citation type="journal article" date="2019" name="Int. J. Syst. Evol. Microbiol.">
        <title>The Global Catalogue of Microorganisms (GCM) 10K type strain sequencing project: providing services to taxonomists for standard genome sequencing and annotation.</title>
        <authorList>
            <consortium name="The Broad Institute Genomics Platform"/>
            <consortium name="The Broad Institute Genome Sequencing Center for Infectious Disease"/>
            <person name="Wu L."/>
            <person name="Ma J."/>
        </authorList>
    </citation>
    <scope>NUCLEOTIDE SEQUENCE [LARGE SCALE GENOMIC DNA]</scope>
    <source>
        <strain evidence="8">JCM 7356</strain>
    </source>
</reference>
<sequence>MGARAVAALRRGFRGQLITPGDPEYDTARAVWNGAIDRHPALIARCTGTPDVLLAVEVAREYGLWPTIRGGGHSVAGLAVCDGGLLIDLSRMRGVRVDSGRRIAHAGPGATWAEFDQETQRHALATPGGLVSGSGIAGTTLGGGFGWLSRAYGLTCDNLLEAELVTADGRVVTASAALHPDLFRGIRGGGGNFGVVTSLSYRLHPVGPQVLCGELYFAADEAPQVLRAVRTQLRGAPDQLGAVCLLGTAPAAPHLPARLAGTPVVRIGLCHAGRPERARGAVAPLRALPGVLADTIQLRPYTVWQRTLDPGRGPGARNYWKSEYLSTLDDRAIATLTEHFARITSPSSEIQLVFLGGAIARVGPDDTAYTHRSAPYLLSINSRWEHSEEDPGHTAWTRGLWSAMRAFSSGGGYVNFLGQEGPARVLEAYGPVKYRQLTALKDVWDPGNLFRVNQNIPPSY</sequence>
<comment type="similarity">
    <text evidence="2">Belongs to the oxygen-dependent FAD-linked oxidoreductase family.</text>
</comment>
<comment type="caution">
    <text evidence="7">The sequence shown here is derived from an EMBL/GenBank/DDBJ whole genome shotgun (WGS) entry which is preliminary data.</text>
</comment>
<dbReference type="PANTHER" id="PTHR42973">
    <property type="entry name" value="BINDING OXIDOREDUCTASE, PUTATIVE (AFU_ORTHOLOGUE AFUA_1G17690)-RELATED"/>
    <property type="match status" value="1"/>
</dbReference>
<evidence type="ECO:0000256" key="1">
    <source>
        <dbReference type="ARBA" id="ARBA00001974"/>
    </source>
</evidence>
<dbReference type="PROSITE" id="PS51387">
    <property type="entry name" value="FAD_PCMH"/>
    <property type="match status" value="1"/>
</dbReference>
<proteinExistence type="inferred from homology"/>
<dbReference type="InterPro" id="IPR006094">
    <property type="entry name" value="Oxid_FAD_bind_N"/>
</dbReference>
<evidence type="ECO:0000256" key="4">
    <source>
        <dbReference type="ARBA" id="ARBA00022827"/>
    </source>
</evidence>
<dbReference type="Pfam" id="PF01565">
    <property type="entry name" value="FAD_binding_4"/>
    <property type="match status" value="1"/>
</dbReference>
<evidence type="ECO:0000256" key="3">
    <source>
        <dbReference type="ARBA" id="ARBA00022630"/>
    </source>
</evidence>
<dbReference type="InterPro" id="IPR016169">
    <property type="entry name" value="FAD-bd_PCMH_sub2"/>
</dbReference>
<dbReference type="PANTHER" id="PTHR42973:SF39">
    <property type="entry name" value="FAD-BINDING PCMH-TYPE DOMAIN-CONTAINING PROTEIN"/>
    <property type="match status" value="1"/>
</dbReference>
<comment type="cofactor">
    <cofactor evidence="1">
        <name>FAD</name>
        <dbReference type="ChEBI" id="CHEBI:57692"/>
    </cofactor>
</comment>